<name>A0ABD3DP95_9LAMI</name>
<feature type="region of interest" description="Disordered" evidence="1">
    <location>
        <begin position="1"/>
        <end position="27"/>
    </location>
</feature>
<dbReference type="EMBL" id="JAVIJP010000015">
    <property type="protein sequence ID" value="KAL3643908.1"/>
    <property type="molecule type" value="Genomic_DNA"/>
</dbReference>
<organism evidence="2 3">
    <name type="scientific">Castilleja foliolosa</name>
    <dbReference type="NCBI Taxonomy" id="1961234"/>
    <lineage>
        <taxon>Eukaryota</taxon>
        <taxon>Viridiplantae</taxon>
        <taxon>Streptophyta</taxon>
        <taxon>Embryophyta</taxon>
        <taxon>Tracheophyta</taxon>
        <taxon>Spermatophyta</taxon>
        <taxon>Magnoliopsida</taxon>
        <taxon>eudicotyledons</taxon>
        <taxon>Gunneridae</taxon>
        <taxon>Pentapetalae</taxon>
        <taxon>asterids</taxon>
        <taxon>lamiids</taxon>
        <taxon>Lamiales</taxon>
        <taxon>Orobanchaceae</taxon>
        <taxon>Pedicularideae</taxon>
        <taxon>Castillejinae</taxon>
        <taxon>Castilleja</taxon>
    </lineage>
</organism>
<keyword evidence="3" id="KW-1185">Reference proteome</keyword>
<evidence type="ECO:0000313" key="3">
    <source>
        <dbReference type="Proteomes" id="UP001632038"/>
    </source>
</evidence>
<sequence>MESSNPVDPLQAHQELEPSAVSGNGAETGQIIVTAIAGRNGQPKQNGVEDDGNAVKEVKKGNNLCIN</sequence>
<comment type="caution">
    <text evidence="2">The sequence shown here is derived from an EMBL/GenBank/DDBJ whole genome shotgun (WGS) entry which is preliminary data.</text>
</comment>
<reference evidence="3" key="1">
    <citation type="journal article" date="2024" name="IScience">
        <title>Strigolactones Initiate the Formation of Haustorium-like Structures in Castilleja.</title>
        <authorList>
            <person name="Buerger M."/>
            <person name="Peterson D."/>
            <person name="Chory J."/>
        </authorList>
    </citation>
    <scope>NUCLEOTIDE SEQUENCE [LARGE SCALE GENOMIC DNA]</scope>
</reference>
<dbReference type="AlphaFoldDB" id="A0ABD3DP95"/>
<dbReference type="Proteomes" id="UP001632038">
    <property type="component" value="Unassembled WGS sequence"/>
</dbReference>
<protein>
    <submittedName>
        <fullName evidence="2">Uncharacterized protein</fullName>
    </submittedName>
</protein>
<gene>
    <name evidence="2" type="ORF">CASFOL_011840</name>
</gene>
<evidence type="ECO:0000313" key="2">
    <source>
        <dbReference type="EMBL" id="KAL3643908.1"/>
    </source>
</evidence>
<evidence type="ECO:0000256" key="1">
    <source>
        <dbReference type="SAM" id="MobiDB-lite"/>
    </source>
</evidence>
<proteinExistence type="predicted"/>
<accession>A0ABD3DP95</accession>